<gene>
    <name evidence="2" type="ORF">LCGC14_1509550</name>
</gene>
<feature type="domain" description="Beta-lactamase-related" evidence="1">
    <location>
        <begin position="47"/>
        <end position="404"/>
    </location>
</feature>
<comment type="caution">
    <text evidence="2">The sequence shown here is derived from an EMBL/GenBank/DDBJ whole genome shotgun (WGS) entry which is preliminary data.</text>
</comment>
<sequence length="419" mass="46018">MTTLVRIIGLSLLSLFITLTSCSSDDNEVVVLPEPSDTMTAAELSTYFESVVETENIPGFAVTIVKNDAIVFQDGFGFADAQNQKAYTNQTQNGIGSLSKTFVGAATAKAMEQGYFTLETPINDVLPVEIVNLQRPEAVILVKHLVTHTSGIVDNPTNYVVGNYSVLPGQDLSGEGADILLNGLGLEVSNPIPLADYLGEYFSEEGVFYGDDTYINVEPGSTWSYSNVATSLMGFVIESAAEQSFDEYVKEHILMPLQMNTSTFNVLEVDFNRMAIPYIDKGKLLPFYGNHGYPEGSMHTTNEDLGNYLLDMMRGIKGQSATLFAPSYYELLFMEQLPDGVVPNAFAENHGLYWYNKNGKWMHGGNSLGVSSQMEIARDGSFGFVITSNIDGTFVENEGKWEAVKQKIQEGIQAFLRDN</sequence>
<dbReference type="Gene3D" id="3.40.710.10">
    <property type="entry name" value="DD-peptidase/beta-lactamase superfamily"/>
    <property type="match status" value="1"/>
</dbReference>
<dbReference type="EMBL" id="LAZR01011063">
    <property type="protein sequence ID" value="KKM63628.1"/>
    <property type="molecule type" value="Genomic_DNA"/>
</dbReference>
<name>A0A0F9J212_9ZZZZ</name>
<proteinExistence type="predicted"/>
<dbReference type="SUPFAM" id="SSF56601">
    <property type="entry name" value="beta-lactamase/transpeptidase-like"/>
    <property type="match status" value="1"/>
</dbReference>
<dbReference type="InterPro" id="IPR001466">
    <property type="entry name" value="Beta-lactam-related"/>
</dbReference>
<organism evidence="2">
    <name type="scientific">marine sediment metagenome</name>
    <dbReference type="NCBI Taxonomy" id="412755"/>
    <lineage>
        <taxon>unclassified sequences</taxon>
        <taxon>metagenomes</taxon>
        <taxon>ecological metagenomes</taxon>
    </lineage>
</organism>
<dbReference type="InterPro" id="IPR050491">
    <property type="entry name" value="AmpC-like"/>
</dbReference>
<dbReference type="PANTHER" id="PTHR46825:SF8">
    <property type="entry name" value="BETA-LACTAMASE-RELATED"/>
    <property type="match status" value="1"/>
</dbReference>
<reference evidence="2" key="1">
    <citation type="journal article" date="2015" name="Nature">
        <title>Complex archaea that bridge the gap between prokaryotes and eukaryotes.</title>
        <authorList>
            <person name="Spang A."/>
            <person name="Saw J.H."/>
            <person name="Jorgensen S.L."/>
            <person name="Zaremba-Niedzwiedzka K."/>
            <person name="Martijn J."/>
            <person name="Lind A.E."/>
            <person name="van Eijk R."/>
            <person name="Schleper C."/>
            <person name="Guy L."/>
            <person name="Ettema T.J."/>
        </authorList>
    </citation>
    <scope>NUCLEOTIDE SEQUENCE</scope>
</reference>
<dbReference type="AlphaFoldDB" id="A0A0F9J212"/>
<dbReference type="InterPro" id="IPR012338">
    <property type="entry name" value="Beta-lactam/transpept-like"/>
</dbReference>
<protein>
    <recommendedName>
        <fullName evidence="1">Beta-lactamase-related domain-containing protein</fullName>
    </recommendedName>
</protein>
<dbReference type="Pfam" id="PF00144">
    <property type="entry name" value="Beta-lactamase"/>
    <property type="match status" value="1"/>
</dbReference>
<accession>A0A0F9J212</accession>
<evidence type="ECO:0000259" key="1">
    <source>
        <dbReference type="Pfam" id="PF00144"/>
    </source>
</evidence>
<dbReference type="PANTHER" id="PTHR46825">
    <property type="entry name" value="D-ALANYL-D-ALANINE-CARBOXYPEPTIDASE/ENDOPEPTIDASE AMPH"/>
    <property type="match status" value="1"/>
</dbReference>
<dbReference type="PROSITE" id="PS51257">
    <property type="entry name" value="PROKAR_LIPOPROTEIN"/>
    <property type="match status" value="1"/>
</dbReference>
<evidence type="ECO:0000313" key="2">
    <source>
        <dbReference type="EMBL" id="KKM63628.1"/>
    </source>
</evidence>